<gene>
    <name evidence="2" type="ORF">GARC_2200</name>
</gene>
<keyword evidence="1" id="KW-0472">Membrane</keyword>
<dbReference type="Proteomes" id="UP000006327">
    <property type="component" value="Unassembled WGS sequence"/>
</dbReference>
<dbReference type="AlphaFoldDB" id="K6YLX2"/>
<dbReference type="InterPro" id="IPR012902">
    <property type="entry name" value="N_methyl_site"/>
</dbReference>
<dbReference type="Pfam" id="PF07963">
    <property type="entry name" value="N_methyl"/>
    <property type="match status" value="1"/>
</dbReference>
<dbReference type="PROSITE" id="PS00409">
    <property type="entry name" value="PROKAR_NTER_METHYL"/>
    <property type="match status" value="1"/>
</dbReference>
<evidence type="ECO:0000256" key="1">
    <source>
        <dbReference type="SAM" id="Phobius"/>
    </source>
</evidence>
<protein>
    <submittedName>
        <fullName evidence="2">Methylation site containing protein</fullName>
    </submittedName>
</protein>
<dbReference type="EMBL" id="BAEO01000027">
    <property type="protein sequence ID" value="GAC19167.1"/>
    <property type="molecule type" value="Genomic_DNA"/>
</dbReference>
<dbReference type="eggNOG" id="COG2165">
    <property type="taxonomic scope" value="Bacteria"/>
</dbReference>
<dbReference type="NCBIfam" id="TIGR02532">
    <property type="entry name" value="IV_pilin_GFxxxE"/>
    <property type="match status" value="1"/>
</dbReference>
<dbReference type="OrthoDB" id="5902365at2"/>
<keyword evidence="3" id="KW-1185">Reference proteome</keyword>
<proteinExistence type="predicted"/>
<keyword evidence="1" id="KW-1133">Transmembrane helix</keyword>
<evidence type="ECO:0000313" key="2">
    <source>
        <dbReference type="EMBL" id="GAC19167.1"/>
    </source>
</evidence>
<evidence type="ECO:0000313" key="3">
    <source>
        <dbReference type="Proteomes" id="UP000006327"/>
    </source>
</evidence>
<dbReference type="RefSeq" id="WP_007619682.1">
    <property type="nucleotide sequence ID" value="NZ_BAEO01000027.1"/>
</dbReference>
<dbReference type="Gene3D" id="3.30.700.10">
    <property type="entry name" value="Glycoprotein, Type 4 Pilin"/>
    <property type="match status" value="1"/>
</dbReference>
<sequence length="166" mass="17371">MHKDVQSGFTLIELIIVIVILGILAVVAAPRFIDIKGDAIIAELTAVQGALKSANSLIYAKAVIAGQVKVESGAITTNGATISTTLGNITPLAANVILALEGTYEVMANANDSITADWGVFDIPGGKSMYIVPKGYATFDNCNLLYNVDAANTTEPTFYRITTSGC</sequence>
<dbReference type="STRING" id="493475.GARC_2200"/>
<keyword evidence="1" id="KW-0812">Transmembrane</keyword>
<dbReference type="InterPro" id="IPR045584">
    <property type="entry name" value="Pilin-like"/>
</dbReference>
<comment type="caution">
    <text evidence="2">The sequence shown here is derived from an EMBL/GenBank/DDBJ whole genome shotgun (WGS) entry which is preliminary data.</text>
</comment>
<feature type="transmembrane region" description="Helical" evidence="1">
    <location>
        <begin position="12"/>
        <end position="33"/>
    </location>
</feature>
<organism evidence="2 3">
    <name type="scientific">Paraglaciecola arctica BSs20135</name>
    <dbReference type="NCBI Taxonomy" id="493475"/>
    <lineage>
        <taxon>Bacteria</taxon>
        <taxon>Pseudomonadati</taxon>
        <taxon>Pseudomonadota</taxon>
        <taxon>Gammaproteobacteria</taxon>
        <taxon>Alteromonadales</taxon>
        <taxon>Alteromonadaceae</taxon>
        <taxon>Paraglaciecola</taxon>
    </lineage>
</organism>
<reference evidence="2 3" key="1">
    <citation type="journal article" date="2017" name="Antonie Van Leeuwenhoek">
        <title>Rhizobium rhizosphaerae sp. nov., a novel species isolated from rice rhizosphere.</title>
        <authorList>
            <person name="Zhao J.J."/>
            <person name="Zhang J."/>
            <person name="Zhang R.J."/>
            <person name="Zhang C.W."/>
            <person name="Yin H.Q."/>
            <person name="Zhang X.X."/>
        </authorList>
    </citation>
    <scope>NUCLEOTIDE SEQUENCE [LARGE SCALE GENOMIC DNA]</scope>
    <source>
        <strain evidence="2 3">BSs20135</strain>
    </source>
</reference>
<dbReference type="SUPFAM" id="SSF54523">
    <property type="entry name" value="Pili subunits"/>
    <property type="match status" value="1"/>
</dbReference>
<name>K6YLX2_9ALTE</name>
<accession>K6YLX2</accession>